<dbReference type="Proteomes" id="UP001224845">
    <property type="component" value="Unassembled WGS sequence"/>
</dbReference>
<dbReference type="EMBL" id="JAUSRV010000008">
    <property type="protein sequence ID" value="MDP9972404.1"/>
    <property type="molecule type" value="Genomic_DNA"/>
</dbReference>
<dbReference type="GeneID" id="99717001"/>
<dbReference type="AlphaFoldDB" id="A0AAW8EIY5"/>
<name>A0AAW8EIY5_VARPD</name>
<gene>
    <name evidence="1" type="ORF">J2W39_003646</name>
</gene>
<evidence type="ECO:0000313" key="1">
    <source>
        <dbReference type="EMBL" id="MDP9972404.1"/>
    </source>
</evidence>
<dbReference type="RefSeq" id="WP_018907170.1">
    <property type="nucleotide sequence ID" value="NZ_CAIGKF010000001.1"/>
</dbReference>
<dbReference type="InterPro" id="IPR021831">
    <property type="entry name" value="ParD-like"/>
</dbReference>
<dbReference type="Pfam" id="PF11903">
    <property type="entry name" value="ParD_like"/>
    <property type="match status" value="1"/>
</dbReference>
<comment type="caution">
    <text evidence="1">The sequence shown here is derived from an EMBL/GenBank/DDBJ whole genome shotgun (WGS) entry which is preliminary data.</text>
</comment>
<evidence type="ECO:0008006" key="3">
    <source>
        <dbReference type="Google" id="ProtNLM"/>
    </source>
</evidence>
<proteinExistence type="predicted"/>
<reference evidence="1" key="1">
    <citation type="submission" date="2023-07" db="EMBL/GenBank/DDBJ databases">
        <title>Sorghum-associated microbial communities from plants grown in Nebraska, USA.</title>
        <authorList>
            <person name="Schachtman D."/>
        </authorList>
    </citation>
    <scope>NUCLEOTIDE SEQUENCE</scope>
    <source>
        <strain evidence="1">DS3315</strain>
    </source>
</reference>
<accession>A0AAW8EIY5</accession>
<evidence type="ECO:0000313" key="2">
    <source>
        <dbReference type="Proteomes" id="UP001224845"/>
    </source>
</evidence>
<protein>
    <recommendedName>
        <fullName evidence="3">ParD-like antitoxin of type II toxin-antitoxin system</fullName>
    </recommendedName>
</protein>
<organism evidence="1 2">
    <name type="scientific">Variovorax paradoxus</name>
    <dbReference type="NCBI Taxonomy" id="34073"/>
    <lineage>
        <taxon>Bacteria</taxon>
        <taxon>Pseudomonadati</taxon>
        <taxon>Pseudomonadota</taxon>
        <taxon>Betaproteobacteria</taxon>
        <taxon>Burkholderiales</taxon>
        <taxon>Comamonadaceae</taxon>
        <taxon>Variovorax</taxon>
    </lineage>
</organism>
<sequence length="115" mass="12821">MSSNSIRVDAELFRIAREQGNLMSRSAAQQIEHWARIGSALEECGLTVAQVARLLQRHAEGEAAKAPGDFDLWAFKRERQSSDMANARSGRVTQAQLSWFSDGVARRVKLTDSPY</sequence>